<evidence type="ECO:0000256" key="2">
    <source>
        <dbReference type="SAM" id="Phobius"/>
    </source>
</evidence>
<dbReference type="PANTHER" id="PTHR45757">
    <property type="entry name" value="PROTEIN CBG23364-RELATED"/>
    <property type="match status" value="1"/>
</dbReference>
<feature type="transmembrane region" description="Helical" evidence="2">
    <location>
        <begin position="327"/>
        <end position="352"/>
    </location>
</feature>
<evidence type="ECO:0000313" key="4">
    <source>
        <dbReference type="EMBL" id="KAI1718306.1"/>
    </source>
</evidence>
<proteinExistence type="predicted"/>
<dbReference type="InterPro" id="IPR036259">
    <property type="entry name" value="MFS_trans_sf"/>
</dbReference>
<dbReference type="PROSITE" id="PS50850">
    <property type="entry name" value="MFS"/>
    <property type="match status" value="1"/>
</dbReference>
<evidence type="ECO:0000256" key="1">
    <source>
        <dbReference type="ARBA" id="ARBA00004141"/>
    </source>
</evidence>
<dbReference type="Pfam" id="PF07690">
    <property type="entry name" value="MFS_1"/>
    <property type="match status" value="1"/>
</dbReference>
<comment type="subcellular location">
    <subcellularLocation>
        <location evidence="1">Membrane</location>
        <topology evidence="1">Multi-pass membrane protein</topology>
    </subcellularLocation>
</comment>
<keyword evidence="5" id="KW-1185">Reference proteome</keyword>
<dbReference type="Proteomes" id="UP001201812">
    <property type="component" value="Unassembled WGS sequence"/>
</dbReference>
<dbReference type="PANTHER" id="PTHR45757:SF11">
    <property type="entry name" value="MAJOR FACILITATOR SUPERFAMILY (MFS) PROFILE DOMAIN-CONTAINING PROTEIN"/>
    <property type="match status" value="1"/>
</dbReference>
<dbReference type="Gene3D" id="1.20.1250.20">
    <property type="entry name" value="MFS general substrate transporter like domains"/>
    <property type="match status" value="2"/>
</dbReference>
<dbReference type="GO" id="GO:0016020">
    <property type="term" value="C:membrane"/>
    <property type="evidence" value="ECO:0007669"/>
    <property type="project" value="UniProtKB-SubCell"/>
</dbReference>
<dbReference type="GO" id="GO:0022857">
    <property type="term" value="F:transmembrane transporter activity"/>
    <property type="evidence" value="ECO:0007669"/>
    <property type="project" value="InterPro"/>
</dbReference>
<feature type="transmembrane region" description="Helical" evidence="2">
    <location>
        <begin position="98"/>
        <end position="118"/>
    </location>
</feature>
<feature type="domain" description="Major facilitator superfamily (MFS) profile" evidence="3">
    <location>
        <begin position="46"/>
        <end position="473"/>
    </location>
</feature>
<keyword evidence="2" id="KW-0472">Membrane</keyword>
<gene>
    <name evidence="4" type="ORF">DdX_06727</name>
</gene>
<keyword evidence="2" id="KW-1133">Transmembrane helix</keyword>
<dbReference type="AlphaFoldDB" id="A0AAD4N8D1"/>
<name>A0AAD4N8D1_9BILA</name>
<dbReference type="InterPro" id="IPR011701">
    <property type="entry name" value="MFS"/>
</dbReference>
<feature type="transmembrane region" description="Helical" evidence="2">
    <location>
        <begin position="177"/>
        <end position="196"/>
    </location>
</feature>
<comment type="caution">
    <text evidence="4">The sequence shown here is derived from an EMBL/GenBank/DDBJ whole genome shotgun (WGS) entry which is preliminary data.</text>
</comment>
<feature type="transmembrane region" description="Helical" evidence="2">
    <location>
        <begin position="125"/>
        <end position="145"/>
    </location>
</feature>
<feature type="transmembrane region" description="Helical" evidence="2">
    <location>
        <begin position="217"/>
        <end position="237"/>
    </location>
</feature>
<accession>A0AAD4N8D1</accession>
<organism evidence="4 5">
    <name type="scientific">Ditylenchus destructor</name>
    <dbReference type="NCBI Taxonomy" id="166010"/>
    <lineage>
        <taxon>Eukaryota</taxon>
        <taxon>Metazoa</taxon>
        <taxon>Ecdysozoa</taxon>
        <taxon>Nematoda</taxon>
        <taxon>Chromadorea</taxon>
        <taxon>Rhabditida</taxon>
        <taxon>Tylenchina</taxon>
        <taxon>Tylenchomorpha</taxon>
        <taxon>Sphaerularioidea</taxon>
        <taxon>Anguinidae</taxon>
        <taxon>Anguininae</taxon>
        <taxon>Ditylenchus</taxon>
    </lineage>
</organism>
<dbReference type="EMBL" id="JAKKPZ010000008">
    <property type="protein sequence ID" value="KAI1718306.1"/>
    <property type="molecule type" value="Genomic_DNA"/>
</dbReference>
<feature type="transmembrane region" description="Helical" evidence="2">
    <location>
        <begin position="37"/>
        <end position="54"/>
    </location>
</feature>
<dbReference type="InterPro" id="IPR020846">
    <property type="entry name" value="MFS_dom"/>
</dbReference>
<feature type="transmembrane region" description="Helical" evidence="2">
    <location>
        <begin position="428"/>
        <end position="447"/>
    </location>
</feature>
<protein>
    <submittedName>
        <fullName evidence="4">Major facilitator superfamily domain-containing protein</fullName>
    </submittedName>
</protein>
<evidence type="ECO:0000259" key="3">
    <source>
        <dbReference type="PROSITE" id="PS50850"/>
    </source>
</evidence>
<sequence length="473" mass="52628">MNKPDDNAVNPFISNGNLPRHTSNRRNISRIFFDNSIRYWILISTTLLLTLLYANSTAFNLTIICMIPSAGNELQTELFNITASAKDYYDYTPMHRNGLFSAVAIGSLLGSLPLSFLVHKYNIRYTFSFYAVVSLVSTLALPISARMGYQFIFVARVLQGAGTSPSLMMINSVTERWSPQASAGISLIFLSAHYQFGPIFSMPIAGELCESQWGWPMIYYIQGALTLILLAIFFTFFRDTPREHPCVTDKELMAIEKDKPLIVKIKSESAKESVPYGSILSDPIALGMNVRETGFAAAIPFFVSIITKLIAGAISDRMTCFSERAKINIFSILSQGGTIFCYVCLATIPLLFNNNAPTWLVQIFYVSINMFSGFGFLGLVKAAALVSQQYSHVLMSGEIIITSIVVLILPILMSIFVPDNTVDQWGHIFIGTPLVQIVTISLFLAFCDSKPRPWTDRRKMSIDNSDNDESLIT</sequence>
<evidence type="ECO:0000313" key="5">
    <source>
        <dbReference type="Proteomes" id="UP001201812"/>
    </source>
</evidence>
<feature type="transmembrane region" description="Helical" evidence="2">
    <location>
        <begin position="295"/>
        <end position="315"/>
    </location>
</feature>
<reference evidence="4" key="1">
    <citation type="submission" date="2022-01" db="EMBL/GenBank/DDBJ databases">
        <title>Genome Sequence Resource for Two Populations of Ditylenchus destructor, the Migratory Endoparasitic Phytonematode.</title>
        <authorList>
            <person name="Zhang H."/>
            <person name="Lin R."/>
            <person name="Xie B."/>
        </authorList>
    </citation>
    <scope>NUCLEOTIDE SEQUENCE</scope>
    <source>
        <strain evidence="4">BazhouSP</strain>
    </source>
</reference>
<feature type="transmembrane region" description="Helical" evidence="2">
    <location>
        <begin position="392"/>
        <end position="416"/>
    </location>
</feature>
<keyword evidence="2" id="KW-0812">Transmembrane</keyword>
<feature type="transmembrane region" description="Helical" evidence="2">
    <location>
        <begin position="358"/>
        <end position="380"/>
    </location>
</feature>
<dbReference type="SUPFAM" id="SSF103473">
    <property type="entry name" value="MFS general substrate transporter"/>
    <property type="match status" value="1"/>
</dbReference>